<feature type="region of interest" description="Disordered" evidence="1">
    <location>
        <begin position="305"/>
        <end position="347"/>
    </location>
</feature>
<proteinExistence type="predicted"/>
<dbReference type="Gene3D" id="3.40.50.1820">
    <property type="entry name" value="alpha/beta hydrolase"/>
    <property type="match status" value="1"/>
</dbReference>
<dbReference type="AlphaFoldDB" id="A0A0F9UBT9"/>
<dbReference type="Pfam" id="PF12146">
    <property type="entry name" value="Hydrolase_4"/>
    <property type="match status" value="1"/>
</dbReference>
<protein>
    <recommendedName>
        <fullName evidence="2">Serine aminopeptidase S33 domain-containing protein</fullName>
    </recommendedName>
</protein>
<evidence type="ECO:0000256" key="1">
    <source>
        <dbReference type="SAM" id="MobiDB-lite"/>
    </source>
</evidence>
<dbReference type="InterPro" id="IPR022742">
    <property type="entry name" value="Hydrolase_4"/>
</dbReference>
<name>A0A0F9UBT9_9ZZZZ</name>
<dbReference type="PANTHER" id="PTHR12277">
    <property type="entry name" value="ALPHA/BETA HYDROLASE DOMAIN-CONTAINING PROTEIN"/>
    <property type="match status" value="1"/>
</dbReference>
<dbReference type="EMBL" id="LAZR01000166">
    <property type="protein sequence ID" value="KKN84802.1"/>
    <property type="molecule type" value="Genomic_DNA"/>
</dbReference>
<dbReference type="InterPro" id="IPR029058">
    <property type="entry name" value="AB_hydrolase_fold"/>
</dbReference>
<evidence type="ECO:0000259" key="2">
    <source>
        <dbReference type="Pfam" id="PF12146"/>
    </source>
</evidence>
<organism evidence="3">
    <name type="scientific">marine sediment metagenome</name>
    <dbReference type="NCBI Taxonomy" id="412755"/>
    <lineage>
        <taxon>unclassified sequences</taxon>
        <taxon>metagenomes</taxon>
        <taxon>ecological metagenomes</taxon>
    </lineage>
</organism>
<sequence length="347" mass="37329">MKYCLLIGVLTAAMCVGCGDPAEQMLQVDANQGKMALAMKGSGKDLQDRYIISEHRTPKLSDGTVLDVWILIASAKATDLTEGQPRGTVLLIHDIGKSKASMLGLGQELSRVGYDVVLPDLRAHGRTSGKYFTYGAKEKTDLAALMDQLLRERTVDSNVYAFGRGMGGSIAIGYASIHPKCKGVIAQHPYAGPRPVLKKRPQFVLMSNDELSEVMEDGAKLGGFKLEETSTIQAARRLKCPLLILSQSNVFSSDVDSQAILDATNSPKLKENIASMEYALKPSVYLADKIDAFITGRIEIPGRTVIGVERDAPEPGSTGASDEPPPPHTVRPAPADSADKMTPPVYD</sequence>
<accession>A0A0F9UBT9</accession>
<dbReference type="SUPFAM" id="SSF53474">
    <property type="entry name" value="alpha/beta-Hydrolases"/>
    <property type="match status" value="1"/>
</dbReference>
<gene>
    <name evidence="3" type="ORF">LCGC14_0284660</name>
</gene>
<feature type="domain" description="Serine aminopeptidase S33" evidence="2">
    <location>
        <begin position="84"/>
        <end position="197"/>
    </location>
</feature>
<reference evidence="3" key="1">
    <citation type="journal article" date="2015" name="Nature">
        <title>Complex archaea that bridge the gap between prokaryotes and eukaryotes.</title>
        <authorList>
            <person name="Spang A."/>
            <person name="Saw J.H."/>
            <person name="Jorgensen S.L."/>
            <person name="Zaremba-Niedzwiedzka K."/>
            <person name="Martijn J."/>
            <person name="Lind A.E."/>
            <person name="van Eijk R."/>
            <person name="Schleper C."/>
            <person name="Guy L."/>
            <person name="Ettema T.J."/>
        </authorList>
    </citation>
    <scope>NUCLEOTIDE SEQUENCE</scope>
</reference>
<comment type="caution">
    <text evidence="3">The sequence shown here is derived from an EMBL/GenBank/DDBJ whole genome shotgun (WGS) entry which is preliminary data.</text>
</comment>
<evidence type="ECO:0000313" key="3">
    <source>
        <dbReference type="EMBL" id="KKN84802.1"/>
    </source>
</evidence>